<dbReference type="Pfam" id="PF01103">
    <property type="entry name" value="Omp85"/>
    <property type="match status" value="1"/>
</dbReference>
<evidence type="ECO:0000313" key="5">
    <source>
        <dbReference type="Proteomes" id="UP000030149"/>
    </source>
</evidence>
<dbReference type="GO" id="GO:0019867">
    <property type="term" value="C:outer membrane"/>
    <property type="evidence" value="ECO:0007669"/>
    <property type="project" value="InterPro"/>
</dbReference>
<dbReference type="Gene3D" id="2.40.160.50">
    <property type="entry name" value="membrane protein fhac: a member of the omp85/tpsb transporter family"/>
    <property type="match status" value="1"/>
</dbReference>
<evidence type="ECO:0000313" key="4">
    <source>
        <dbReference type="EMBL" id="KGO97285.1"/>
    </source>
</evidence>
<feature type="domain" description="Bacterial surface antigen (D15)" evidence="3">
    <location>
        <begin position="250"/>
        <end position="437"/>
    </location>
</feature>
<comment type="subcellular location">
    <subcellularLocation>
        <location evidence="1">Membrane</location>
    </subcellularLocation>
</comment>
<dbReference type="Proteomes" id="UP000030149">
    <property type="component" value="Unassembled WGS sequence"/>
</dbReference>
<sequence length="437" mass="49563">MTDIYLKTSFFVVNLFRFNDCQLFLAAKNMVFTQKRLYIASNIFSANSYLKKSVSLFLFVFFSILTSSTLLAQEENKIKNDSITNKASNDTIPKPKSRSEKMEQFFKKYPAPMYSYSQEGGHLFGLAKYNLFKIYADTITSLSKISGTAYVTTNGRYNFYISSEIIFRENRYILLNSFNYKRTPEFILGIGNDVKVEDAEEISVDLIKGTAYFMTKVASKTYFGGGLDVSSYYNVELVPNSILLTSDAVGLDGSTNIGIGAAFAYDTRDNRYYSTSGSYFLATSAFFNKAYGCTYNYSKIILDFRKFFIPWKKHVLAFQATTTYSVNDVPFFELAQLGGDSQMRGYYKGALRDKVLIDGQTEYRMPIWKAIGVVAWLGAGRVAPAYEKLSFDRVWISYGTGLRFRVDSKNNTNLRLDFGWGSSSKIHAINFGFAEAF</sequence>
<dbReference type="EMBL" id="JRLZ01000001">
    <property type="protein sequence ID" value="KGO97285.1"/>
    <property type="molecule type" value="Genomic_DNA"/>
</dbReference>
<comment type="caution">
    <text evidence="4">The sequence shown here is derived from an EMBL/GenBank/DDBJ whole genome shotgun (WGS) entry which is preliminary data.</text>
</comment>
<accession>A0A0A2NA14</accession>
<reference evidence="4 5" key="2">
    <citation type="journal article" date="2015" name="Stand. Genomic Sci.">
        <title>High quality draft genomic sequence of Flavobacterium enshiense DK69(T) and comparison among Flavobacterium genomes.</title>
        <authorList>
            <person name="Zeng Z."/>
            <person name="Chen C."/>
            <person name="Du H."/>
            <person name="Wang G."/>
            <person name="Li M."/>
        </authorList>
    </citation>
    <scope>NUCLEOTIDE SEQUENCE [LARGE SCALE GENOMIC DNA]</scope>
    <source>
        <strain evidence="4 5">DK69</strain>
    </source>
</reference>
<evidence type="ECO:0000256" key="1">
    <source>
        <dbReference type="ARBA" id="ARBA00004370"/>
    </source>
</evidence>
<dbReference type="AlphaFoldDB" id="A0A0A2NA14"/>
<gene>
    <name evidence="4" type="ORF">Q767_01385</name>
</gene>
<organism evidence="4 5">
    <name type="scientific">Flavobacterium enshiense DK69</name>
    <dbReference type="NCBI Taxonomy" id="1107311"/>
    <lineage>
        <taxon>Bacteria</taxon>
        <taxon>Pseudomonadati</taxon>
        <taxon>Bacteroidota</taxon>
        <taxon>Flavobacteriia</taxon>
        <taxon>Flavobacteriales</taxon>
        <taxon>Flavobacteriaceae</taxon>
        <taxon>Flavobacterium</taxon>
    </lineage>
</organism>
<keyword evidence="5" id="KW-1185">Reference proteome</keyword>
<dbReference type="InterPro" id="IPR000184">
    <property type="entry name" value="Bac_surfAg_D15"/>
</dbReference>
<protein>
    <recommendedName>
        <fullName evidence="3">Bacterial surface antigen (D15) domain-containing protein</fullName>
    </recommendedName>
</protein>
<proteinExistence type="predicted"/>
<dbReference type="eggNOG" id="COG4775">
    <property type="taxonomic scope" value="Bacteria"/>
</dbReference>
<dbReference type="STRING" id="1107311.Q767_01385"/>
<reference evidence="5" key="1">
    <citation type="submission" date="2013-09" db="EMBL/GenBank/DDBJ databases">
        <authorList>
            <person name="Zeng Z."/>
            <person name="Chen C."/>
        </authorList>
    </citation>
    <scope>NUCLEOTIDE SEQUENCE [LARGE SCALE GENOMIC DNA]</scope>
    <source>
        <strain evidence="5">DK69</strain>
    </source>
</reference>
<evidence type="ECO:0000259" key="3">
    <source>
        <dbReference type="Pfam" id="PF01103"/>
    </source>
</evidence>
<evidence type="ECO:0000256" key="2">
    <source>
        <dbReference type="ARBA" id="ARBA00023136"/>
    </source>
</evidence>
<name>A0A0A2NA14_9FLAO</name>
<dbReference type="PATRIC" id="fig|1107311.5.peg.277"/>
<keyword evidence="2" id="KW-0472">Membrane</keyword>